<feature type="domain" description="Bacterial type II secretion system protein E" evidence="4">
    <location>
        <begin position="91"/>
        <end position="507"/>
    </location>
</feature>
<dbReference type="Proteomes" id="UP001159075">
    <property type="component" value="Unassembled WGS sequence"/>
</dbReference>
<evidence type="ECO:0000259" key="4">
    <source>
        <dbReference type="Pfam" id="PF00437"/>
    </source>
</evidence>
<keyword evidence="6" id="KW-1185">Reference proteome</keyword>
<keyword evidence="2" id="KW-0547">Nucleotide-binding</keyword>
<dbReference type="RefSeq" id="WP_282679984.1">
    <property type="nucleotide sequence ID" value="NZ_JAOTLW010000025.1"/>
</dbReference>
<proteinExistence type="inferred from homology"/>
<evidence type="ECO:0000313" key="6">
    <source>
        <dbReference type="Proteomes" id="UP001159075"/>
    </source>
</evidence>
<comment type="caution">
    <text evidence="5">The sequence shown here is derived from an EMBL/GenBank/DDBJ whole genome shotgun (WGS) entry which is preliminary data.</text>
</comment>
<dbReference type="Gene3D" id="3.30.450.90">
    <property type="match status" value="1"/>
</dbReference>
<name>A0ABT6UIB7_9GAMM</name>
<accession>A0ABT6UIB7</accession>
<sequence length="532" mass="59005">MSNSSQNTAILMDAELIRLCLDDGTTYVSREGEIMSADPKSAPKLDEIVQYVKALPTMIGKDIKVSQVTQEQVEGVIEIMSQTTSKNYEHSQDSELGKFVTSLCQAAVNASASDIHIEVNKESTRFLMRVDGKREILKRLSNGQSALHQTRKIGVALASYIFATLGKQDIKLRDPANDRFEILLETRDGHEKPFEWRVGLIPLNHGVKMTLRCVTSGTAALSLSDMDLPASYINVLNSMIHKRGGAIVVSGPMGSGKSTLITALIELIDRVARCVFALEDPVEFEQEGVCKTTVEPKKEIIIGEGRYRDYAYYAVETLRHDVDVSVLGEVREYAAAKEFCRKAETGGLAITTLHTNSAIGIPQTFIQQLKIPAAIVGAPGLMLMFVHQKLVRKLCQCALPLDEAQATYEAMGLSSELEIKRNQLKFLLKEKASLARVINPNGCECCQGKGEKGRLVVMEIIVLDDIDRQYIAREDDHGWKSHLEQQDWPDIQAHTLSRIRRGQVDIASAAEQVDGLMPINVTETYKEMREAL</sequence>
<dbReference type="InterPro" id="IPR027417">
    <property type="entry name" value="P-loop_NTPase"/>
</dbReference>
<dbReference type="EMBL" id="JAOTLW010000025">
    <property type="protein sequence ID" value="MDI5833712.1"/>
    <property type="molecule type" value="Genomic_DNA"/>
</dbReference>
<dbReference type="InterPro" id="IPR001482">
    <property type="entry name" value="T2SS/T4SS_dom"/>
</dbReference>
<evidence type="ECO:0000256" key="2">
    <source>
        <dbReference type="ARBA" id="ARBA00022741"/>
    </source>
</evidence>
<organism evidence="5 6">
    <name type="scientific">Shewanella xiamenensis</name>
    <dbReference type="NCBI Taxonomy" id="332186"/>
    <lineage>
        <taxon>Bacteria</taxon>
        <taxon>Pseudomonadati</taxon>
        <taxon>Pseudomonadota</taxon>
        <taxon>Gammaproteobacteria</taxon>
        <taxon>Alteromonadales</taxon>
        <taxon>Shewanellaceae</taxon>
        <taxon>Shewanella</taxon>
    </lineage>
</organism>
<dbReference type="Pfam" id="PF00437">
    <property type="entry name" value="T2SSE"/>
    <property type="match status" value="1"/>
</dbReference>
<comment type="similarity">
    <text evidence="1">Belongs to the GSP E family.</text>
</comment>
<keyword evidence="3" id="KW-0067">ATP-binding</keyword>
<reference evidence="5 6" key="1">
    <citation type="submission" date="2022-09" db="EMBL/GenBank/DDBJ databases">
        <title>The outer-membrane cytochrome OmcA is essential for infection of Shewanella oneidensis by a zebrafish-associated bacteriophage.</title>
        <authorList>
            <person name="Grenfell A.W."/>
            <person name="Intile P."/>
            <person name="Mcfarlane J."/>
            <person name="Leung D."/>
            <person name="Abdalla K."/>
            <person name="Wold M."/>
            <person name="Kees E."/>
            <person name="Gralnick J."/>
        </authorList>
    </citation>
    <scope>NUCLEOTIDE SEQUENCE [LARGE SCALE GENOMIC DNA]</scope>
    <source>
        <strain evidence="5 6">NF-5</strain>
    </source>
</reference>
<dbReference type="Gene3D" id="3.40.50.300">
    <property type="entry name" value="P-loop containing nucleotide triphosphate hydrolases"/>
    <property type="match status" value="1"/>
</dbReference>
<evidence type="ECO:0000256" key="1">
    <source>
        <dbReference type="ARBA" id="ARBA00006611"/>
    </source>
</evidence>
<dbReference type="PANTHER" id="PTHR30258">
    <property type="entry name" value="TYPE II SECRETION SYSTEM PROTEIN GSPE-RELATED"/>
    <property type="match status" value="1"/>
</dbReference>
<gene>
    <name evidence="5" type="ORF">ODY93_19185</name>
</gene>
<evidence type="ECO:0000256" key="3">
    <source>
        <dbReference type="ARBA" id="ARBA00022840"/>
    </source>
</evidence>
<protein>
    <submittedName>
        <fullName evidence="5">ATPase, T2SS/T4P/T4SS family</fullName>
    </submittedName>
</protein>
<dbReference type="SUPFAM" id="SSF52540">
    <property type="entry name" value="P-loop containing nucleoside triphosphate hydrolases"/>
    <property type="match status" value="1"/>
</dbReference>
<dbReference type="PANTHER" id="PTHR30258:SF3">
    <property type="entry name" value="SLL1921 PROTEIN"/>
    <property type="match status" value="1"/>
</dbReference>
<evidence type="ECO:0000313" key="5">
    <source>
        <dbReference type="EMBL" id="MDI5833712.1"/>
    </source>
</evidence>